<dbReference type="HOGENOM" id="CLU_029872_1_0_11"/>
<reference evidence="3" key="1">
    <citation type="journal article" date="2015" name="J. Biotechnol.">
        <title>Complete genome sequence of the actinobacterium Streptomyces glaucescens GLA.O (DSM 40922) consisting of a linear chromosome and one linear plasmid.</title>
        <authorList>
            <person name="Ortseifen V."/>
            <person name="Winkler A."/>
            <person name="Albersmeier A."/>
            <person name="Wendler S."/>
            <person name="Puhler A."/>
            <person name="Kalinowski J."/>
            <person name="Ruckert C."/>
        </authorList>
    </citation>
    <scope>NUCLEOTIDE SEQUENCE [LARGE SCALE GENOMIC DNA]</scope>
    <source>
        <strain evidence="3">DSM 40922 / GLA O</strain>
    </source>
</reference>
<organism evidence="2 3">
    <name type="scientific">Streptomyces glaucescens</name>
    <dbReference type="NCBI Taxonomy" id="1907"/>
    <lineage>
        <taxon>Bacteria</taxon>
        <taxon>Bacillati</taxon>
        <taxon>Actinomycetota</taxon>
        <taxon>Actinomycetes</taxon>
        <taxon>Kitasatosporales</taxon>
        <taxon>Streptomycetaceae</taxon>
        <taxon>Streptomyces</taxon>
    </lineage>
</organism>
<evidence type="ECO:0000313" key="3">
    <source>
        <dbReference type="Proteomes" id="UP000029482"/>
    </source>
</evidence>
<dbReference type="OrthoDB" id="1828825at2"/>
<dbReference type="Pfam" id="PF13472">
    <property type="entry name" value="Lipase_GDSL_2"/>
    <property type="match status" value="1"/>
</dbReference>
<dbReference type="InterPro" id="IPR053140">
    <property type="entry name" value="GDSL_Rv0518-like"/>
</dbReference>
<dbReference type="RefSeq" id="WP_043501185.1">
    <property type="nucleotide sequence ID" value="NZ_CP009438.1"/>
</dbReference>
<protein>
    <recommendedName>
        <fullName evidence="1">SGNH hydrolase-type esterase domain-containing protein</fullName>
    </recommendedName>
</protein>
<keyword evidence="3" id="KW-1185">Reference proteome</keyword>
<sequence length="442" mass="46673">MTRRHGHALLAAICALIVALSAAIYGAVSSDEGTARRAATGRPPGSSAAPALAGTWVGTWSASPAAAEPGTRTTGLADRSVRNVVHTSAGGTSARITLSNLYGRRPLTVTHASIALAAGDDGAAAVPETMRRVTFRGATTVAVPAGGQVTSDAVRIAVPHDSDVLVTTYSPAAAGPVTHHPRARQISYAARGDRTEDVTGTPYTEEVPYWRHLTALDVFGDEADGTLVAFGDSLTDGAGSTEGANRRWPDVLSGRIRDAVADGRDVPRLSVVNQGISGNRVLHDGPGRPADNPSGLDRFTRDVLGRPNVRVVVIDLGVNDILRSRRLAGPGRILDGLRTLVRRAHARGIKVVGATLMPFYGHRGYTGEREAVRREINAEIRSGSVFDAVADFDEALRDPYDPRRLRADHDSGDHLHPSDLGYRRMAHAIDLDDLKGAAPAPL</sequence>
<name>A0A089X9N5_STRGA</name>
<accession>A0A089X9N5</accession>
<dbReference type="InterPro" id="IPR013830">
    <property type="entry name" value="SGNH_hydro"/>
</dbReference>
<dbReference type="Gene3D" id="3.40.50.1110">
    <property type="entry name" value="SGNH hydrolase"/>
    <property type="match status" value="1"/>
</dbReference>
<evidence type="ECO:0000313" key="2">
    <source>
        <dbReference type="EMBL" id="AIR98606.1"/>
    </source>
</evidence>
<dbReference type="eggNOG" id="COG2755">
    <property type="taxonomic scope" value="Bacteria"/>
</dbReference>
<dbReference type="SUPFAM" id="SSF52266">
    <property type="entry name" value="SGNH hydrolase"/>
    <property type="match status" value="1"/>
</dbReference>
<dbReference type="AlphaFoldDB" id="A0A089X9N5"/>
<dbReference type="KEGG" id="sgu:SGLAU_13070"/>
<dbReference type="Proteomes" id="UP000029482">
    <property type="component" value="Chromosome"/>
</dbReference>
<dbReference type="EMBL" id="CP009438">
    <property type="protein sequence ID" value="AIR98606.1"/>
    <property type="molecule type" value="Genomic_DNA"/>
</dbReference>
<dbReference type="InterPro" id="IPR036514">
    <property type="entry name" value="SGNH_hydro_sf"/>
</dbReference>
<feature type="domain" description="SGNH hydrolase-type esterase" evidence="1">
    <location>
        <begin position="229"/>
        <end position="424"/>
    </location>
</feature>
<gene>
    <name evidence="2" type="ORF">SGLAU_13070</name>
</gene>
<dbReference type="PANTHER" id="PTHR43784">
    <property type="entry name" value="GDSL-LIKE LIPASE/ACYLHYDROLASE, PUTATIVE (AFU_ORTHOLOGUE AFUA_2G00820)-RELATED"/>
    <property type="match status" value="1"/>
</dbReference>
<evidence type="ECO:0000259" key="1">
    <source>
        <dbReference type="Pfam" id="PF13472"/>
    </source>
</evidence>
<dbReference type="PANTHER" id="PTHR43784:SF2">
    <property type="entry name" value="GDSL-LIKE LIPASE_ACYLHYDROLASE, PUTATIVE (AFU_ORTHOLOGUE AFUA_2G00820)-RELATED"/>
    <property type="match status" value="1"/>
</dbReference>
<dbReference type="CDD" id="cd01830">
    <property type="entry name" value="XynE_like"/>
    <property type="match status" value="1"/>
</dbReference>
<proteinExistence type="predicted"/>
<dbReference type="STRING" id="1907.SGLAU_13070"/>